<dbReference type="GO" id="GO:0005049">
    <property type="term" value="F:nuclear export signal receptor activity"/>
    <property type="evidence" value="ECO:0007669"/>
    <property type="project" value="InterPro"/>
</dbReference>
<keyword evidence="8" id="KW-1185">Reference proteome</keyword>
<dbReference type="InterPro" id="IPR014877">
    <property type="entry name" value="XPO1_C_dom"/>
</dbReference>
<evidence type="ECO:0000259" key="6">
    <source>
        <dbReference type="SMART" id="SM01102"/>
    </source>
</evidence>
<dbReference type="PANTHER" id="PTHR11223:SF2">
    <property type="entry name" value="EXPORTIN-1"/>
    <property type="match status" value="1"/>
</dbReference>
<dbReference type="GO" id="GO:0000055">
    <property type="term" value="P:ribosomal large subunit export from nucleus"/>
    <property type="evidence" value="ECO:0007669"/>
    <property type="project" value="TreeGrafter"/>
</dbReference>
<dbReference type="AlphaFoldDB" id="A0A6A2Z8A0"/>
<feature type="domain" description="Exportin-1 C-terminal" evidence="6">
    <location>
        <begin position="28"/>
        <end position="240"/>
    </location>
</feature>
<gene>
    <name evidence="7" type="ORF">F3Y22_tig00111022pilonHSYRG00528</name>
</gene>
<comment type="caution">
    <text evidence="7">The sequence shown here is derived from an EMBL/GenBank/DDBJ whole genome shotgun (WGS) entry which is preliminary data.</text>
</comment>
<dbReference type="SMART" id="SM01102">
    <property type="entry name" value="CRM1_C"/>
    <property type="match status" value="1"/>
</dbReference>
<dbReference type="InterPro" id="IPR045065">
    <property type="entry name" value="XPO1/5"/>
</dbReference>
<name>A0A6A2Z8A0_HIBSY</name>
<dbReference type="EMBL" id="VEPZ02001205">
    <property type="protein sequence ID" value="KAE8687335.1"/>
    <property type="molecule type" value="Genomic_DNA"/>
</dbReference>
<evidence type="ECO:0000313" key="8">
    <source>
        <dbReference type="Proteomes" id="UP000436088"/>
    </source>
</evidence>
<keyword evidence="4" id="KW-0653">Protein transport</keyword>
<reference evidence="7" key="1">
    <citation type="submission" date="2019-09" db="EMBL/GenBank/DDBJ databases">
        <title>Draft genome information of white flower Hibiscus syriacus.</title>
        <authorList>
            <person name="Kim Y.-M."/>
        </authorList>
    </citation>
    <scope>NUCLEOTIDE SEQUENCE [LARGE SCALE GENOMIC DNA]</scope>
    <source>
        <strain evidence="7">YM2019G1</strain>
    </source>
</reference>
<keyword evidence="5" id="KW-0539">Nucleus</keyword>
<comment type="similarity">
    <text evidence="2">Belongs to the exportin family.</text>
</comment>
<dbReference type="SUPFAM" id="SSF48371">
    <property type="entry name" value="ARM repeat"/>
    <property type="match status" value="1"/>
</dbReference>
<evidence type="ECO:0000256" key="4">
    <source>
        <dbReference type="ARBA" id="ARBA00022927"/>
    </source>
</evidence>
<evidence type="ECO:0000313" key="7">
    <source>
        <dbReference type="EMBL" id="KAE8687335.1"/>
    </source>
</evidence>
<organism evidence="7 8">
    <name type="scientific">Hibiscus syriacus</name>
    <name type="common">Rose of Sharon</name>
    <dbReference type="NCBI Taxonomy" id="106335"/>
    <lineage>
        <taxon>Eukaryota</taxon>
        <taxon>Viridiplantae</taxon>
        <taxon>Streptophyta</taxon>
        <taxon>Embryophyta</taxon>
        <taxon>Tracheophyta</taxon>
        <taxon>Spermatophyta</taxon>
        <taxon>Magnoliopsida</taxon>
        <taxon>eudicotyledons</taxon>
        <taxon>Gunneridae</taxon>
        <taxon>Pentapetalae</taxon>
        <taxon>rosids</taxon>
        <taxon>malvids</taxon>
        <taxon>Malvales</taxon>
        <taxon>Malvaceae</taxon>
        <taxon>Malvoideae</taxon>
        <taxon>Hibiscus</taxon>
    </lineage>
</organism>
<dbReference type="Pfam" id="PF08767">
    <property type="entry name" value="CRM1_C"/>
    <property type="match status" value="2"/>
</dbReference>
<evidence type="ECO:0000256" key="1">
    <source>
        <dbReference type="ARBA" id="ARBA00004123"/>
    </source>
</evidence>
<dbReference type="GO" id="GO:0005634">
    <property type="term" value="C:nucleus"/>
    <property type="evidence" value="ECO:0007669"/>
    <property type="project" value="UniProtKB-SubCell"/>
</dbReference>
<dbReference type="GO" id="GO:0000056">
    <property type="term" value="P:ribosomal small subunit export from nucleus"/>
    <property type="evidence" value="ECO:0007669"/>
    <property type="project" value="TreeGrafter"/>
</dbReference>
<accession>A0A6A2Z8A0</accession>
<comment type="subcellular location">
    <subcellularLocation>
        <location evidence="1">Nucleus</location>
    </subcellularLocation>
</comment>
<keyword evidence="3" id="KW-0813">Transport</keyword>
<evidence type="ECO:0000256" key="2">
    <source>
        <dbReference type="ARBA" id="ARBA00009466"/>
    </source>
</evidence>
<dbReference type="InterPro" id="IPR011989">
    <property type="entry name" value="ARM-like"/>
</dbReference>
<dbReference type="Gene3D" id="1.25.10.10">
    <property type="entry name" value="Leucine-rich Repeat Variant"/>
    <property type="match status" value="1"/>
</dbReference>
<protein>
    <recommendedName>
        <fullName evidence="6">Exportin-1 C-terminal domain-containing protein</fullName>
    </recommendedName>
</protein>
<evidence type="ECO:0000256" key="5">
    <source>
        <dbReference type="ARBA" id="ARBA00023242"/>
    </source>
</evidence>
<proteinExistence type="inferred from homology"/>
<dbReference type="GO" id="GO:0005737">
    <property type="term" value="C:cytoplasm"/>
    <property type="evidence" value="ECO:0007669"/>
    <property type="project" value="TreeGrafter"/>
</dbReference>
<dbReference type="PANTHER" id="PTHR11223">
    <property type="entry name" value="EXPORTIN 1/5"/>
    <property type="match status" value="1"/>
</dbReference>
<dbReference type="Proteomes" id="UP000436088">
    <property type="component" value="Unassembled WGS sequence"/>
</dbReference>
<evidence type="ECO:0000256" key="3">
    <source>
        <dbReference type="ARBA" id="ARBA00022448"/>
    </source>
</evidence>
<dbReference type="InterPro" id="IPR016024">
    <property type="entry name" value="ARM-type_fold"/>
</dbReference>
<sequence>MLEALVIFVQYKAAMIDDVPRIFEVVFQCTLELLGIKKPFSNLEVPISFTRSLKNDGAVMRDYQIKHMITKNFEDYPEHRLKFFSLLRSIATHCFPALFQLSSQQLKLVMDSIIWAFRHTERNIAETGLNLLLEMLKNFQASEFCNQFYRTYFLTIEQESFAVLTDTFHKPGFKLQVLILQQLFCLVESGSLTEPCGMPLRFHITEVTQFVNGLFESRNDLSTFKNHIRDFLVQSKEFSAQDNKDLYAEEAAVQREKERQRMLSIPGLIAPNEIQDEMLDS</sequence>
<dbReference type="GO" id="GO:0006611">
    <property type="term" value="P:protein export from nucleus"/>
    <property type="evidence" value="ECO:0007669"/>
    <property type="project" value="InterPro"/>
</dbReference>